<evidence type="ECO:0000313" key="7">
    <source>
        <dbReference type="Proteomes" id="UP000092884"/>
    </source>
</evidence>
<keyword evidence="7" id="KW-1185">Reference proteome</keyword>
<keyword evidence="2 3" id="KW-0690">Ribosome biogenesis</keyword>
<dbReference type="KEGG" id="het:BBW65_01915"/>
<protein>
    <recommendedName>
        <fullName evidence="3">Ribosome maturation factor RimP</fullName>
    </recommendedName>
</protein>
<dbReference type="SUPFAM" id="SSF75420">
    <property type="entry name" value="YhbC-like, N-terminal domain"/>
    <property type="match status" value="1"/>
</dbReference>
<keyword evidence="1 3" id="KW-0963">Cytoplasm</keyword>
<dbReference type="InterPro" id="IPR036847">
    <property type="entry name" value="RimP_C_sf"/>
</dbReference>
<comment type="function">
    <text evidence="3">Required for maturation of 30S ribosomal subunits.</text>
</comment>
<accession>A0A1B1U4D0</accession>
<name>A0A1B1U4D0_9HELI</name>
<dbReference type="Proteomes" id="UP000092884">
    <property type="component" value="Chromosome"/>
</dbReference>
<dbReference type="PANTHER" id="PTHR33867">
    <property type="entry name" value="RIBOSOME MATURATION FACTOR RIMP"/>
    <property type="match status" value="1"/>
</dbReference>
<gene>
    <name evidence="3" type="primary">rimP</name>
    <name evidence="6" type="ORF">BBW65_01915</name>
</gene>
<evidence type="ECO:0000256" key="3">
    <source>
        <dbReference type="HAMAP-Rule" id="MF_01077"/>
    </source>
</evidence>
<evidence type="ECO:0000256" key="2">
    <source>
        <dbReference type="ARBA" id="ARBA00022517"/>
    </source>
</evidence>
<dbReference type="InterPro" id="IPR003728">
    <property type="entry name" value="Ribosome_maturation_RimP"/>
</dbReference>
<dbReference type="HAMAP" id="MF_01077">
    <property type="entry name" value="RimP"/>
    <property type="match status" value="1"/>
</dbReference>
<dbReference type="GO" id="GO:0006412">
    <property type="term" value="P:translation"/>
    <property type="evidence" value="ECO:0007669"/>
    <property type="project" value="TreeGrafter"/>
</dbReference>
<dbReference type="PANTHER" id="PTHR33867:SF1">
    <property type="entry name" value="RIBOSOME MATURATION FACTOR RIMP"/>
    <property type="match status" value="1"/>
</dbReference>
<evidence type="ECO:0000256" key="1">
    <source>
        <dbReference type="ARBA" id="ARBA00022490"/>
    </source>
</evidence>
<dbReference type="InterPro" id="IPR028998">
    <property type="entry name" value="RimP_C"/>
</dbReference>
<dbReference type="STRING" id="222136.BBW65_01915"/>
<evidence type="ECO:0000259" key="4">
    <source>
        <dbReference type="Pfam" id="PF02576"/>
    </source>
</evidence>
<dbReference type="OrthoDB" id="9805006at2"/>
<comment type="similarity">
    <text evidence="3">Belongs to the RimP family.</text>
</comment>
<organism evidence="6 7">
    <name type="scientific">Helicobacter enhydrae</name>
    <dbReference type="NCBI Taxonomy" id="222136"/>
    <lineage>
        <taxon>Bacteria</taxon>
        <taxon>Pseudomonadati</taxon>
        <taxon>Campylobacterota</taxon>
        <taxon>Epsilonproteobacteria</taxon>
        <taxon>Campylobacterales</taxon>
        <taxon>Helicobacteraceae</taxon>
        <taxon>Helicobacter</taxon>
    </lineage>
</organism>
<sequence>MTLSQDLYDTLQTYIQNCDCNLYDIIITKEFNQDVLRIMITSPQGITLDKCQEVSNLISPLLDVQDPFSSPYTLEVSSPGIERILKSPRHFKYSIGETLEVRLLDKSTIIGTLHSSDDEKFTLEIEGNTQTFFYHQTKKVKTFFEW</sequence>
<dbReference type="CDD" id="cd01734">
    <property type="entry name" value="YlxS_C"/>
    <property type="match status" value="1"/>
</dbReference>
<proteinExistence type="inferred from homology"/>
<evidence type="ECO:0000259" key="5">
    <source>
        <dbReference type="Pfam" id="PF17384"/>
    </source>
</evidence>
<evidence type="ECO:0000313" key="6">
    <source>
        <dbReference type="EMBL" id="ANV97637.1"/>
    </source>
</evidence>
<dbReference type="Pfam" id="PF17384">
    <property type="entry name" value="DUF150_C"/>
    <property type="match status" value="1"/>
</dbReference>
<dbReference type="GO" id="GO:0000028">
    <property type="term" value="P:ribosomal small subunit assembly"/>
    <property type="evidence" value="ECO:0007669"/>
    <property type="project" value="TreeGrafter"/>
</dbReference>
<dbReference type="Gene3D" id="3.30.300.70">
    <property type="entry name" value="RimP-like superfamily, N-terminal"/>
    <property type="match status" value="1"/>
</dbReference>
<dbReference type="InterPro" id="IPR028989">
    <property type="entry name" value="RimP_N"/>
</dbReference>
<dbReference type="SUPFAM" id="SSF74942">
    <property type="entry name" value="YhbC-like, C-terminal domain"/>
    <property type="match status" value="1"/>
</dbReference>
<feature type="domain" description="Ribosome maturation factor RimP C-terminal" evidence="5">
    <location>
        <begin position="85"/>
        <end position="146"/>
    </location>
</feature>
<dbReference type="GO" id="GO:0005829">
    <property type="term" value="C:cytosol"/>
    <property type="evidence" value="ECO:0007669"/>
    <property type="project" value="TreeGrafter"/>
</dbReference>
<dbReference type="InterPro" id="IPR035956">
    <property type="entry name" value="RimP_N_sf"/>
</dbReference>
<dbReference type="Pfam" id="PF02576">
    <property type="entry name" value="RimP_N"/>
    <property type="match status" value="1"/>
</dbReference>
<feature type="domain" description="Ribosome maturation factor RimP N-terminal" evidence="4">
    <location>
        <begin position="12"/>
        <end position="82"/>
    </location>
</feature>
<dbReference type="RefSeq" id="WP_066338958.1">
    <property type="nucleotide sequence ID" value="NZ_CP016503.1"/>
</dbReference>
<dbReference type="AlphaFoldDB" id="A0A1B1U4D0"/>
<dbReference type="EMBL" id="CP016503">
    <property type="protein sequence ID" value="ANV97637.1"/>
    <property type="molecule type" value="Genomic_DNA"/>
</dbReference>
<comment type="subcellular location">
    <subcellularLocation>
        <location evidence="3">Cytoplasm</location>
    </subcellularLocation>
</comment>
<reference evidence="7" key="1">
    <citation type="submission" date="2016-07" db="EMBL/GenBank/DDBJ databases">
        <authorList>
            <person name="Florea S."/>
            <person name="Webb J.S."/>
            <person name="Jaromczyk J."/>
            <person name="Schardl C.L."/>
        </authorList>
    </citation>
    <scope>NUCLEOTIDE SEQUENCE [LARGE SCALE GENOMIC DNA]</scope>
    <source>
        <strain evidence="7">MIT 01-6242</strain>
    </source>
</reference>